<dbReference type="InterPro" id="IPR018060">
    <property type="entry name" value="HTH_AraC"/>
</dbReference>
<keyword evidence="2" id="KW-0238">DNA-binding</keyword>
<dbReference type="EMBL" id="BMHP01000001">
    <property type="protein sequence ID" value="GGD46872.1"/>
    <property type="molecule type" value="Genomic_DNA"/>
</dbReference>
<dbReference type="InterPro" id="IPR003313">
    <property type="entry name" value="AraC-bd"/>
</dbReference>
<evidence type="ECO:0000256" key="1">
    <source>
        <dbReference type="ARBA" id="ARBA00023015"/>
    </source>
</evidence>
<proteinExistence type="predicted"/>
<protein>
    <recommendedName>
        <fullName evidence="4">HTH araC/xylS-type domain-containing protein</fullName>
    </recommendedName>
</protein>
<feature type="domain" description="HTH araC/xylS-type" evidence="4">
    <location>
        <begin position="194"/>
        <end position="292"/>
    </location>
</feature>
<name>A0A917DLT7_9BACL</name>
<dbReference type="PANTHER" id="PTHR43280:SF2">
    <property type="entry name" value="HTH-TYPE TRANSCRIPTIONAL REGULATOR EXSA"/>
    <property type="match status" value="1"/>
</dbReference>
<gene>
    <name evidence="5" type="ORF">GCM10010911_00470</name>
</gene>
<accession>A0A917DLT7</accession>
<dbReference type="SMART" id="SM00342">
    <property type="entry name" value="HTH_ARAC"/>
    <property type="match status" value="1"/>
</dbReference>
<dbReference type="Pfam" id="PF12833">
    <property type="entry name" value="HTH_18"/>
    <property type="match status" value="1"/>
</dbReference>
<evidence type="ECO:0000313" key="5">
    <source>
        <dbReference type="EMBL" id="GGD46872.1"/>
    </source>
</evidence>
<dbReference type="Proteomes" id="UP000612456">
    <property type="component" value="Unassembled WGS sequence"/>
</dbReference>
<organism evidence="5 6">
    <name type="scientific">Paenibacillus nasutitermitis</name>
    <dbReference type="NCBI Taxonomy" id="1652958"/>
    <lineage>
        <taxon>Bacteria</taxon>
        <taxon>Bacillati</taxon>
        <taxon>Bacillota</taxon>
        <taxon>Bacilli</taxon>
        <taxon>Bacillales</taxon>
        <taxon>Paenibacillaceae</taxon>
        <taxon>Paenibacillus</taxon>
    </lineage>
</organism>
<dbReference type="Gene3D" id="1.10.10.60">
    <property type="entry name" value="Homeodomain-like"/>
    <property type="match status" value="2"/>
</dbReference>
<dbReference type="PRINTS" id="PR00032">
    <property type="entry name" value="HTHARAC"/>
</dbReference>
<comment type="caution">
    <text evidence="5">The sequence shown here is derived from an EMBL/GenBank/DDBJ whole genome shotgun (WGS) entry which is preliminary data.</text>
</comment>
<dbReference type="PANTHER" id="PTHR43280">
    <property type="entry name" value="ARAC-FAMILY TRANSCRIPTIONAL REGULATOR"/>
    <property type="match status" value="1"/>
</dbReference>
<dbReference type="GO" id="GO:0043565">
    <property type="term" value="F:sequence-specific DNA binding"/>
    <property type="evidence" value="ECO:0007669"/>
    <property type="project" value="InterPro"/>
</dbReference>
<dbReference type="PROSITE" id="PS01124">
    <property type="entry name" value="HTH_ARAC_FAMILY_2"/>
    <property type="match status" value="1"/>
</dbReference>
<dbReference type="InterPro" id="IPR020449">
    <property type="entry name" value="Tscrpt_reg_AraC-type_HTH"/>
</dbReference>
<dbReference type="SUPFAM" id="SSF51215">
    <property type="entry name" value="Regulatory protein AraC"/>
    <property type="match status" value="1"/>
</dbReference>
<dbReference type="RefSeq" id="WP_188988007.1">
    <property type="nucleotide sequence ID" value="NZ_BMHP01000001.1"/>
</dbReference>
<reference evidence="5" key="1">
    <citation type="journal article" date="2014" name="Int. J. Syst. Evol. Microbiol.">
        <title>Complete genome sequence of Corynebacterium casei LMG S-19264T (=DSM 44701T), isolated from a smear-ripened cheese.</title>
        <authorList>
            <consortium name="US DOE Joint Genome Institute (JGI-PGF)"/>
            <person name="Walter F."/>
            <person name="Albersmeier A."/>
            <person name="Kalinowski J."/>
            <person name="Ruckert C."/>
        </authorList>
    </citation>
    <scope>NUCLEOTIDE SEQUENCE</scope>
    <source>
        <strain evidence="5">CGMCC 1.15178</strain>
    </source>
</reference>
<dbReference type="InterPro" id="IPR018062">
    <property type="entry name" value="HTH_AraC-typ_CS"/>
</dbReference>
<evidence type="ECO:0000256" key="2">
    <source>
        <dbReference type="ARBA" id="ARBA00023125"/>
    </source>
</evidence>
<keyword evidence="3" id="KW-0804">Transcription</keyword>
<evidence type="ECO:0000313" key="6">
    <source>
        <dbReference type="Proteomes" id="UP000612456"/>
    </source>
</evidence>
<keyword evidence="6" id="KW-1185">Reference proteome</keyword>
<dbReference type="AlphaFoldDB" id="A0A917DLT7"/>
<reference evidence="5" key="2">
    <citation type="submission" date="2020-09" db="EMBL/GenBank/DDBJ databases">
        <authorList>
            <person name="Sun Q."/>
            <person name="Zhou Y."/>
        </authorList>
    </citation>
    <scope>NUCLEOTIDE SEQUENCE</scope>
    <source>
        <strain evidence="5">CGMCC 1.15178</strain>
    </source>
</reference>
<dbReference type="PROSITE" id="PS00041">
    <property type="entry name" value="HTH_ARAC_FAMILY_1"/>
    <property type="match status" value="1"/>
</dbReference>
<dbReference type="SUPFAM" id="SSF46689">
    <property type="entry name" value="Homeodomain-like"/>
    <property type="match status" value="2"/>
</dbReference>
<dbReference type="GO" id="GO:0003700">
    <property type="term" value="F:DNA-binding transcription factor activity"/>
    <property type="evidence" value="ECO:0007669"/>
    <property type="project" value="InterPro"/>
</dbReference>
<dbReference type="InterPro" id="IPR009057">
    <property type="entry name" value="Homeodomain-like_sf"/>
</dbReference>
<keyword evidence="1" id="KW-0805">Transcription regulation</keyword>
<sequence>MEFVKINIDRPLSFVSAGSFVADGPWIHQKRTITSFELIIGVRDTVSIEQNQQRYSLNPKQTLLILPNHSHHGYDWSSKNCSFHWFHFHCESDYEILEEKDVIADLHVLDNNPYYHRLAGYVYIPIFSSPPEIERVNILFHQLLHMMESNYYTRHGMDYLLTLLLIELSEQMLSYYKSISFSDGEMDAANKKLMKMLEWIRIHSTEDISVQDVAEQFTYNKDYLTRFFKKHMGMSMQEYIHSLKISKAKDMLYQSSLSIKEIAYALGFQDEKYFMKLFKRLEDLTPTEFRRAYYRTHLNNK</sequence>
<dbReference type="Pfam" id="PF02311">
    <property type="entry name" value="AraC_binding"/>
    <property type="match status" value="1"/>
</dbReference>
<dbReference type="InterPro" id="IPR037923">
    <property type="entry name" value="HTH-like"/>
</dbReference>
<evidence type="ECO:0000256" key="3">
    <source>
        <dbReference type="ARBA" id="ARBA00023163"/>
    </source>
</evidence>
<evidence type="ECO:0000259" key="4">
    <source>
        <dbReference type="PROSITE" id="PS01124"/>
    </source>
</evidence>